<feature type="active site" description="Proton donor/acceptor" evidence="2">
    <location>
        <position position="193"/>
    </location>
</feature>
<dbReference type="GO" id="GO:0019853">
    <property type="term" value="P:L-ascorbic acid biosynthetic process"/>
    <property type="evidence" value="ECO:0007669"/>
    <property type="project" value="TreeGrafter"/>
</dbReference>
<evidence type="ECO:0000256" key="3">
    <source>
        <dbReference type="PIRSR" id="PIRSR605511-2"/>
    </source>
</evidence>
<organism evidence="5 6">
    <name type="scientific">Tropicibacter naphthalenivorans</name>
    <dbReference type="NCBI Taxonomy" id="441103"/>
    <lineage>
        <taxon>Bacteria</taxon>
        <taxon>Pseudomonadati</taxon>
        <taxon>Pseudomonadota</taxon>
        <taxon>Alphaproteobacteria</taxon>
        <taxon>Rhodobacterales</taxon>
        <taxon>Roseobacteraceae</taxon>
        <taxon>Tropicibacter</taxon>
    </lineage>
</organism>
<reference evidence="5 6" key="1">
    <citation type="submission" date="2015-09" db="EMBL/GenBank/DDBJ databases">
        <authorList>
            <consortium name="Swine Surveillance"/>
        </authorList>
    </citation>
    <scope>NUCLEOTIDE SEQUENCE [LARGE SCALE GENOMIC DNA]</scope>
    <source>
        <strain evidence="5 6">CECT 7648</strain>
    </source>
</reference>
<evidence type="ECO:0000313" key="5">
    <source>
        <dbReference type="EMBL" id="CUH75676.1"/>
    </source>
</evidence>
<feature type="binding site" evidence="3">
    <location>
        <position position="116"/>
    </location>
    <ligand>
        <name>substrate</name>
    </ligand>
</feature>
<keyword evidence="5" id="KW-0378">Hydrolase</keyword>
<dbReference type="GO" id="GO:0050021">
    <property type="term" value="F:L-arabinonolactonase activity"/>
    <property type="evidence" value="ECO:0007669"/>
    <property type="project" value="UniProtKB-EC"/>
</dbReference>
<gene>
    <name evidence="5" type="primary">araB_1</name>
    <name evidence="5" type="ORF">TRN7648_00559</name>
</gene>
<dbReference type="InterPro" id="IPR005511">
    <property type="entry name" value="SMP-30"/>
</dbReference>
<dbReference type="PANTHER" id="PTHR10907">
    <property type="entry name" value="REGUCALCIN"/>
    <property type="match status" value="1"/>
</dbReference>
<dbReference type="OrthoDB" id="2633250at2"/>
<feature type="binding site" evidence="3">
    <location>
        <position position="15"/>
    </location>
    <ligand>
        <name>a divalent metal cation</name>
        <dbReference type="ChEBI" id="CHEBI:60240"/>
    </ligand>
</feature>
<feature type="binding site" evidence="3">
    <location>
        <position position="98"/>
    </location>
    <ligand>
        <name>substrate</name>
    </ligand>
</feature>
<dbReference type="Pfam" id="PF08450">
    <property type="entry name" value="SGL"/>
    <property type="match status" value="1"/>
</dbReference>
<feature type="binding site" evidence="3">
    <location>
        <position position="143"/>
    </location>
    <ligand>
        <name>a divalent metal cation</name>
        <dbReference type="ChEBI" id="CHEBI:60240"/>
    </ligand>
</feature>
<comment type="cofactor">
    <cofactor evidence="3">
        <name>Zn(2+)</name>
        <dbReference type="ChEBI" id="CHEBI:29105"/>
    </cofactor>
    <text evidence="3">Binds 1 divalent metal cation per subunit.</text>
</comment>
<comment type="similarity">
    <text evidence="1">Belongs to the SMP-30/CGR1 family.</text>
</comment>
<accession>A0A0P1GND8</accession>
<dbReference type="PANTHER" id="PTHR10907:SF47">
    <property type="entry name" value="REGUCALCIN"/>
    <property type="match status" value="1"/>
</dbReference>
<evidence type="ECO:0000259" key="4">
    <source>
        <dbReference type="Pfam" id="PF08450"/>
    </source>
</evidence>
<evidence type="ECO:0000256" key="1">
    <source>
        <dbReference type="ARBA" id="ARBA00008853"/>
    </source>
</evidence>
<dbReference type="STRING" id="441103.TRN7648_00559"/>
<dbReference type="PRINTS" id="PR01790">
    <property type="entry name" value="SMP30FAMILY"/>
</dbReference>
<feature type="binding site" evidence="3">
    <location>
        <position position="96"/>
    </location>
    <ligand>
        <name>substrate</name>
    </ligand>
</feature>
<dbReference type="Gene3D" id="2.120.10.30">
    <property type="entry name" value="TolB, C-terminal domain"/>
    <property type="match status" value="1"/>
</dbReference>
<feature type="domain" description="SMP-30/Gluconolactonase/LRE-like region" evidence="4">
    <location>
        <begin position="13"/>
        <end position="251"/>
    </location>
</feature>
<dbReference type="GO" id="GO:0005509">
    <property type="term" value="F:calcium ion binding"/>
    <property type="evidence" value="ECO:0007669"/>
    <property type="project" value="TreeGrafter"/>
</dbReference>
<dbReference type="EMBL" id="CYSE01000001">
    <property type="protein sequence ID" value="CUH75676.1"/>
    <property type="molecule type" value="Genomic_DNA"/>
</dbReference>
<dbReference type="GO" id="GO:0004341">
    <property type="term" value="F:gluconolactonase activity"/>
    <property type="evidence" value="ECO:0007669"/>
    <property type="project" value="TreeGrafter"/>
</dbReference>
<dbReference type="SUPFAM" id="SSF63829">
    <property type="entry name" value="Calcium-dependent phosphotriesterase"/>
    <property type="match status" value="1"/>
</dbReference>
<keyword evidence="6" id="KW-1185">Reference proteome</keyword>
<dbReference type="Proteomes" id="UP000054935">
    <property type="component" value="Unassembled WGS sequence"/>
</dbReference>
<dbReference type="EC" id="3.1.1.15" evidence="5"/>
<dbReference type="InterPro" id="IPR011042">
    <property type="entry name" value="6-blade_b-propeller_TolB-like"/>
</dbReference>
<name>A0A0P1GND8_9RHOB</name>
<keyword evidence="3" id="KW-0862">Zinc</keyword>
<dbReference type="AlphaFoldDB" id="A0A0P1GND8"/>
<evidence type="ECO:0000256" key="2">
    <source>
        <dbReference type="PIRSR" id="PIRSR605511-1"/>
    </source>
</evidence>
<keyword evidence="3" id="KW-0479">Metal-binding</keyword>
<proteinExistence type="inferred from homology"/>
<evidence type="ECO:0000313" key="6">
    <source>
        <dbReference type="Proteomes" id="UP000054935"/>
    </source>
</evidence>
<protein>
    <submittedName>
        <fullName evidence="5">L-arabinolactonase</fullName>
        <ecNumber evidence="5">3.1.1.15</ecNumber>
    </submittedName>
</protein>
<sequence length="284" mass="31180">MRYEILSQTKCTLGEGPLWHPERQSLFWFDILGHTLFEHDGTAQRSWSFDRAVSAAAWVSRDVLLIATARDLIRFDLETGEETSLVALEADIPLTRSNDGRADPYGGFWIGTMGYDCQDGMGAVYRFYRGELRKLWDGVSIPNATCFSPDGKWAYVADTGAGRIDRVALDQDGWPVGDRALWLDLQAEGLNPDGAVIDSLGRIWVAQWGAGRVACYDAEARFVTAMDLPTPQTTCPAFGGAGLDRLFVTSAAEGRPASDTDAGKTFVLRPEATGRAEPRVVLHD</sequence>
<dbReference type="InterPro" id="IPR013658">
    <property type="entry name" value="SGL"/>
</dbReference>
<feature type="binding site" evidence="3">
    <location>
        <position position="193"/>
    </location>
    <ligand>
        <name>a divalent metal cation</name>
        <dbReference type="ChEBI" id="CHEBI:60240"/>
    </ligand>
</feature>
<dbReference type="RefSeq" id="WP_058246098.1">
    <property type="nucleotide sequence ID" value="NZ_CYSE01000001.1"/>
</dbReference>